<organism evidence="3 6">
    <name type="scientific">Rhizobium hidalgonense</name>
    <dbReference type="NCBI Taxonomy" id="1538159"/>
    <lineage>
        <taxon>Bacteria</taxon>
        <taxon>Pseudomonadati</taxon>
        <taxon>Pseudomonadota</taxon>
        <taxon>Alphaproteobacteria</taxon>
        <taxon>Hyphomicrobiales</taxon>
        <taxon>Rhizobiaceae</taxon>
        <taxon>Rhizobium/Agrobacterium group</taxon>
        <taxon>Rhizobium</taxon>
    </lineage>
</organism>
<name>A0A2A6KA18_9HYPH</name>
<evidence type="ECO:0000256" key="1">
    <source>
        <dbReference type="ARBA" id="ARBA00023172"/>
    </source>
</evidence>
<keyword evidence="1" id="KW-0233">DNA recombination</keyword>
<dbReference type="InterPro" id="IPR036397">
    <property type="entry name" value="RNaseH_sf"/>
</dbReference>
<dbReference type="NCBIfam" id="NF033563">
    <property type="entry name" value="transpos_IS30"/>
    <property type="match status" value="1"/>
</dbReference>
<dbReference type="GO" id="GO:0005829">
    <property type="term" value="C:cytosol"/>
    <property type="evidence" value="ECO:0007669"/>
    <property type="project" value="TreeGrafter"/>
</dbReference>
<dbReference type="Proteomes" id="UP001268610">
    <property type="component" value="Unassembled WGS sequence"/>
</dbReference>
<gene>
    <name evidence="4" type="ORF">CO674_22545</name>
    <name evidence="3" type="ORF">RJJ65_30760</name>
</gene>
<dbReference type="PANTHER" id="PTHR10948:SF23">
    <property type="entry name" value="TRANSPOSASE INSI FOR INSERTION SEQUENCE ELEMENT IS30A-RELATED"/>
    <property type="match status" value="1"/>
</dbReference>
<dbReference type="Gene3D" id="3.30.420.10">
    <property type="entry name" value="Ribonuclease H-like superfamily/Ribonuclease H"/>
    <property type="match status" value="1"/>
</dbReference>
<dbReference type="GO" id="GO:0006310">
    <property type="term" value="P:DNA recombination"/>
    <property type="evidence" value="ECO:0007669"/>
    <property type="project" value="UniProtKB-KW"/>
</dbReference>
<reference evidence="4 5" key="1">
    <citation type="submission" date="2017-09" db="EMBL/GenBank/DDBJ databases">
        <title>Comparative genomics of rhizobia isolated from Phaseolus vulgaris in China.</title>
        <authorList>
            <person name="Tong W."/>
        </authorList>
    </citation>
    <scope>NUCLEOTIDE SEQUENCE [LARGE SCALE GENOMIC DNA]</scope>
    <source>
        <strain evidence="4 5">FH14</strain>
    </source>
</reference>
<dbReference type="InterPro" id="IPR001584">
    <property type="entry name" value="Integrase_cat-core"/>
</dbReference>
<dbReference type="GO" id="GO:0015074">
    <property type="term" value="P:DNA integration"/>
    <property type="evidence" value="ECO:0007669"/>
    <property type="project" value="InterPro"/>
</dbReference>
<dbReference type="PANTHER" id="PTHR10948">
    <property type="entry name" value="TRANSPOSASE"/>
    <property type="match status" value="1"/>
</dbReference>
<dbReference type="InterPro" id="IPR012337">
    <property type="entry name" value="RNaseH-like_sf"/>
</dbReference>
<evidence type="ECO:0000313" key="5">
    <source>
        <dbReference type="Proteomes" id="UP000219914"/>
    </source>
</evidence>
<dbReference type="InterPro" id="IPR053392">
    <property type="entry name" value="Transposase_IS30-like"/>
</dbReference>
<dbReference type="InterPro" id="IPR051917">
    <property type="entry name" value="Transposase-Integrase"/>
</dbReference>
<reference evidence="3" key="2">
    <citation type="submission" date="2023-04" db="EMBL/GenBank/DDBJ databases">
        <title>Genomic characterization of faba bean (Vicia faba) microsymbionts in Mexican soils.</title>
        <authorList>
            <person name="Rivera Orduna F.N."/>
            <person name="Guevara-Luna J."/>
            <person name="Yan J."/>
            <person name="Arroyo-Herrera I."/>
            <person name="Li Y."/>
            <person name="Vasquez-Murrieta M.S."/>
            <person name="Wang E.T."/>
        </authorList>
    </citation>
    <scope>NUCLEOTIDE SEQUENCE</scope>
    <source>
        <strain evidence="3">CH26</strain>
    </source>
</reference>
<dbReference type="PROSITE" id="PS50994">
    <property type="entry name" value="INTEGRASE"/>
    <property type="match status" value="1"/>
</dbReference>
<proteinExistence type="predicted"/>
<dbReference type="Pfam" id="PF13936">
    <property type="entry name" value="HTH_38"/>
    <property type="match status" value="1"/>
</dbReference>
<dbReference type="Proteomes" id="UP000219914">
    <property type="component" value="Unassembled WGS sequence"/>
</dbReference>
<evidence type="ECO:0000313" key="3">
    <source>
        <dbReference type="EMBL" id="MDR9776954.1"/>
    </source>
</evidence>
<dbReference type="InterPro" id="IPR025246">
    <property type="entry name" value="IS30-like_HTH"/>
</dbReference>
<dbReference type="EMBL" id="NWSY01000018">
    <property type="protein sequence ID" value="PDT21380.1"/>
    <property type="molecule type" value="Genomic_DNA"/>
</dbReference>
<protein>
    <submittedName>
        <fullName evidence="3">IS30 family transposase</fullName>
    </submittedName>
</protein>
<dbReference type="GO" id="GO:0003676">
    <property type="term" value="F:nucleic acid binding"/>
    <property type="evidence" value="ECO:0007669"/>
    <property type="project" value="InterPro"/>
</dbReference>
<keyword evidence="5" id="KW-1185">Reference proteome</keyword>
<comment type="caution">
    <text evidence="3">The sequence shown here is derived from an EMBL/GenBank/DDBJ whole genome shotgun (WGS) entry which is preliminary data.</text>
</comment>
<evidence type="ECO:0000259" key="2">
    <source>
        <dbReference type="PROSITE" id="PS50994"/>
    </source>
</evidence>
<evidence type="ECO:0000313" key="4">
    <source>
        <dbReference type="EMBL" id="PDT21380.1"/>
    </source>
</evidence>
<evidence type="ECO:0000313" key="6">
    <source>
        <dbReference type="Proteomes" id="UP001268610"/>
    </source>
</evidence>
<dbReference type="EMBL" id="JAVLSF010000031">
    <property type="protein sequence ID" value="MDR9776954.1"/>
    <property type="molecule type" value="Genomic_DNA"/>
</dbReference>
<feature type="domain" description="Integrase catalytic" evidence="2">
    <location>
        <begin position="165"/>
        <end position="328"/>
    </location>
</feature>
<dbReference type="SUPFAM" id="SSF53098">
    <property type="entry name" value="Ribonuclease H-like"/>
    <property type="match status" value="1"/>
</dbReference>
<dbReference type="GO" id="GO:0032196">
    <property type="term" value="P:transposition"/>
    <property type="evidence" value="ECO:0007669"/>
    <property type="project" value="TreeGrafter"/>
</dbReference>
<dbReference type="RefSeq" id="WP_097535901.1">
    <property type="nucleotide sequence ID" value="NZ_JAVLSD010000009.1"/>
</dbReference>
<sequence length="332" mass="38977">MSRCYSHLTLADRRRLHHLVERKVPINEMASQLGRHRSTIYREIKRNTFRDRELPDYDGYYSTVADDIRKERRRRLRKLVRHPQLRELVIEQLEALWSPEQIAGRLLADGVCTVRVCTETIYRFIYGKEDYALKLYQHLPEGRRKRRPRGSRKPRDGAFPAACRISQRPDFIGDRSQFGHWEGDLLIFQRDLGTANVTSLIERKSRSVMIKNQSRHSRPIMDRIIEAFSSLPAFARQSFTFDRGTEFAGFRALEDGIGARSWFCDPSAPWQKGAVENTNKRIRRFMPGETDLTAVSQRNLIQLARHLNHQPRKCLDYRTPAEVFMAHLQEGR</sequence>
<dbReference type="GO" id="GO:0004803">
    <property type="term" value="F:transposase activity"/>
    <property type="evidence" value="ECO:0007669"/>
    <property type="project" value="TreeGrafter"/>
</dbReference>
<accession>A0A2A6KA18</accession>
<dbReference type="AlphaFoldDB" id="A0A2A6KA18"/>